<protein>
    <submittedName>
        <fullName evidence="1">Uncharacterized protein</fullName>
    </submittedName>
</protein>
<keyword evidence="2" id="KW-1185">Reference proteome</keyword>
<dbReference type="EMBL" id="CM037156">
    <property type="protein sequence ID" value="KAH7837356.1"/>
    <property type="molecule type" value="Genomic_DNA"/>
</dbReference>
<reference evidence="1 2" key="1">
    <citation type="journal article" date="2021" name="Hortic Res">
        <title>High-quality reference genome and annotation aids understanding of berry development for evergreen blueberry (Vaccinium darrowii).</title>
        <authorList>
            <person name="Yu J."/>
            <person name="Hulse-Kemp A.M."/>
            <person name="Babiker E."/>
            <person name="Staton M."/>
        </authorList>
    </citation>
    <scope>NUCLEOTIDE SEQUENCE [LARGE SCALE GENOMIC DNA]</scope>
    <source>
        <strain evidence="2">cv. NJ 8807/NJ 8810</strain>
        <tissue evidence="1">Young leaf</tissue>
    </source>
</reference>
<accession>A0ACB7X9J1</accession>
<gene>
    <name evidence="1" type="ORF">Vadar_012904</name>
</gene>
<sequence length="798" mass="84865">MDRPCEGVNLEDIPYSVFCTVFGNKMSTKVEQRSTIEPSGGQTTVTATTTSAASSSSKISMFTAKSGFVIPKNKLSGSLVLRGSKKLGGSDVVTEESTKEVQRKTKWGPDLTQDPAVRKGRALAYQTRVEQISKQLSAGILEVEDIEDSPIAAQPSDPQSAFDRKNSEESDLLELEKREAIGEILKLNPSYKAPPDYKPSLKEAKVPVPIKEYPGYNFIGIIFDPASDTQKRLEKETGAKVRVYGTKAHKGDKVEINSSDGNEAQGAFEELYVQISADTYEKVDAAVALIEMLVTPVSVNQSAVSTTSTSVPTENAAVVEQSQGTSTPSTTLPFGVNQEPASTIMGSAQASQAQFQPYPGSWFPLGPPQNPIHPPSGFVLPPNTNQVQPSSSPFNPSQHMSSLFGPRPFPSQNPSLGLSRPQPPVLQRPFMVQQPPFGQYAPPRNPQPGVSAPPPFMGNQPSTTAHSPIVRTPGPSLSQPMLIPTSGSLPPLFPSQGFRPLTSQPLIGSGAPPSNISMVNMVSPRPVQSSLPIPPSQVLVAQAATPNPTANPLFGSNPIAPPVASTSTPPPPLPPPSHGGIPSSVRGNAPSFTPIKPQHPIAGDFTFQPQWPNNSASQAVPRPGTQPMIQNLRPTNSIAMPPQLPQTPSFRLAINPSSPQPIMQGIPRPQLSNQMNQFAGNPTATSAPLRNLAFPNPNPMPPNSVGPQMGLRNLNPNPFPSRPGFPLQIPPNFQAAGVRPPNQHRNGLAFGPGSQQIYDPFSPTSASAAAIQGGAVAKLRRQESDPEYEDLMASVGVK</sequence>
<comment type="caution">
    <text evidence="1">The sequence shown here is derived from an EMBL/GenBank/DDBJ whole genome shotgun (WGS) entry which is preliminary data.</text>
</comment>
<organism evidence="1 2">
    <name type="scientific">Vaccinium darrowii</name>
    <dbReference type="NCBI Taxonomy" id="229202"/>
    <lineage>
        <taxon>Eukaryota</taxon>
        <taxon>Viridiplantae</taxon>
        <taxon>Streptophyta</taxon>
        <taxon>Embryophyta</taxon>
        <taxon>Tracheophyta</taxon>
        <taxon>Spermatophyta</taxon>
        <taxon>Magnoliopsida</taxon>
        <taxon>eudicotyledons</taxon>
        <taxon>Gunneridae</taxon>
        <taxon>Pentapetalae</taxon>
        <taxon>asterids</taxon>
        <taxon>Ericales</taxon>
        <taxon>Ericaceae</taxon>
        <taxon>Vaccinioideae</taxon>
        <taxon>Vaccinieae</taxon>
        <taxon>Vaccinium</taxon>
    </lineage>
</organism>
<evidence type="ECO:0000313" key="2">
    <source>
        <dbReference type="Proteomes" id="UP000828048"/>
    </source>
</evidence>
<name>A0ACB7X9J1_9ERIC</name>
<dbReference type="Proteomes" id="UP000828048">
    <property type="component" value="Chromosome 6"/>
</dbReference>
<proteinExistence type="predicted"/>
<evidence type="ECO:0000313" key="1">
    <source>
        <dbReference type="EMBL" id="KAH7837356.1"/>
    </source>
</evidence>